<dbReference type="AlphaFoldDB" id="A0A2S7T2Q4"/>
<keyword evidence="3" id="KW-1185">Reference proteome</keyword>
<dbReference type="GO" id="GO:0046872">
    <property type="term" value="F:metal ion binding"/>
    <property type="evidence" value="ECO:0007669"/>
    <property type="project" value="UniProtKB-KW"/>
</dbReference>
<dbReference type="UniPathway" id="UPA00333">
    <property type="reaction ID" value="UER00453"/>
</dbReference>
<comment type="catalytic activity">
    <reaction evidence="1">
        <text>L-tryptophan + O2 = N-formyl-L-kynurenine</text>
        <dbReference type="Rhea" id="RHEA:24536"/>
        <dbReference type="ChEBI" id="CHEBI:15379"/>
        <dbReference type="ChEBI" id="CHEBI:57912"/>
        <dbReference type="ChEBI" id="CHEBI:58629"/>
        <dbReference type="EC" id="1.13.11.11"/>
    </reaction>
</comment>
<dbReference type="SUPFAM" id="SSF140959">
    <property type="entry name" value="Indolic compounds 2,3-dioxygenase-like"/>
    <property type="match status" value="1"/>
</dbReference>
<keyword evidence="1 2" id="KW-0223">Dioxygenase</keyword>
<comment type="subunit">
    <text evidence="1">Homotetramer.</text>
</comment>
<comment type="function">
    <text evidence="1">Heme-dependent dioxygenase that catalyzes the oxidative cleavage of the L-tryptophan (L-Trp) pyrrole ring and converts L-tryptophan to N-formyl-L-kynurenine. Catalyzes the oxidative cleavage of the indole moiety.</text>
</comment>
<sequence>MKDRKPVYYSEYLQLDKILNAQEPESAKEGIKADDEMLFIVIHQAYELWFKQILHELRVVREVFMQPNIHNNTPDIYNSVHRLKRVCSILELTVTQMGIIETMTPLDFLDFRDLLRPASGFQSIQFKMIEATLGLKYDNRHGKAYYLSQLTQADVNRVKQAESEVSLLTLLNSWLERMPFTKNAEYWENNTGNFWTNYREAYKNSLSEIEQVNMKMFDTLFTNDAEYPEGRSFSADASRSALFIMLYRDHPLLQLPYNLLSLLLEIDQNLSMWRHRHIHMVQRTIGKRVGTGGSTGAEYLKGAADSHYIFKELAELTSFLLPRNMLPKLPEALVKDLGYCN</sequence>
<comment type="cofactor">
    <cofactor evidence="1">
        <name>heme</name>
        <dbReference type="ChEBI" id="CHEBI:30413"/>
    </cofactor>
    <text evidence="1">Binds 1 heme group per subunit.</text>
</comment>
<evidence type="ECO:0000256" key="1">
    <source>
        <dbReference type="HAMAP-Rule" id="MF_01972"/>
    </source>
</evidence>
<dbReference type="InterPro" id="IPR037217">
    <property type="entry name" value="Trp/Indoleamine_2_3_dOase-like"/>
</dbReference>
<name>A0A2S7T2Q4_9BACT</name>
<dbReference type="RefSeq" id="WP_105038046.1">
    <property type="nucleotide sequence ID" value="NZ_PPSL01000001.1"/>
</dbReference>
<dbReference type="Gene3D" id="1.10.287.3810">
    <property type="match status" value="1"/>
</dbReference>
<dbReference type="PANTHER" id="PTHR10138:SF0">
    <property type="entry name" value="TRYPTOPHAN 2,3-DIOXYGENASE"/>
    <property type="match status" value="1"/>
</dbReference>
<dbReference type="GO" id="GO:0019441">
    <property type="term" value="P:L-tryptophan catabolic process to kynurenine"/>
    <property type="evidence" value="ECO:0007669"/>
    <property type="project" value="UniProtKB-UniRule"/>
</dbReference>
<keyword evidence="1" id="KW-0823">Tryptophan catabolism</keyword>
<keyword evidence="1" id="KW-0479">Metal-binding</keyword>
<evidence type="ECO:0000313" key="2">
    <source>
        <dbReference type="EMBL" id="PQJ13161.1"/>
    </source>
</evidence>
<dbReference type="PANTHER" id="PTHR10138">
    <property type="entry name" value="TRYPTOPHAN 2,3-DIOXYGENASE"/>
    <property type="match status" value="1"/>
</dbReference>
<dbReference type="EMBL" id="PPSL01000001">
    <property type="protein sequence ID" value="PQJ13161.1"/>
    <property type="molecule type" value="Genomic_DNA"/>
</dbReference>
<dbReference type="GO" id="GO:0019442">
    <property type="term" value="P:L-tryptophan catabolic process to acetyl-CoA"/>
    <property type="evidence" value="ECO:0007669"/>
    <property type="project" value="TreeGrafter"/>
</dbReference>
<proteinExistence type="inferred from homology"/>
<accession>A0A2S7T2Q4</accession>
<evidence type="ECO:0000313" key="3">
    <source>
        <dbReference type="Proteomes" id="UP000239872"/>
    </source>
</evidence>
<dbReference type="HAMAP" id="MF_01972">
    <property type="entry name" value="T23O"/>
    <property type="match status" value="1"/>
</dbReference>
<protein>
    <recommendedName>
        <fullName evidence="1">Tryptophan 2,3-dioxygenase</fullName>
        <shortName evidence="1">TDO</shortName>
        <ecNumber evidence="1">1.13.11.11</ecNumber>
    </recommendedName>
    <alternativeName>
        <fullName evidence="1">Tryptamin 2,3-dioxygenase</fullName>
    </alternativeName>
    <alternativeName>
        <fullName evidence="1">Tryptophan oxygenase</fullName>
        <shortName evidence="1">TO</shortName>
        <shortName evidence="1">TRPO</shortName>
    </alternativeName>
    <alternativeName>
        <fullName evidence="1">Tryptophan pyrrolase</fullName>
    </alternativeName>
    <alternativeName>
        <fullName evidence="1">Tryptophanase</fullName>
    </alternativeName>
</protein>
<feature type="binding site" evidence="1">
    <location>
        <position position="291"/>
    </location>
    <ligand>
        <name>substrate</name>
    </ligand>
</feature>
<feature type="binding site" evidence="1">
    <location>
        <position position="112"/>
    </location>
    <ligand>
        <name>substrate</name>
    </ligand>
</feature>
<comment type="caution">
    <text evidence="1">Lacks conserved residue(s) required for the propagation of feature annotation.</text>
</comment>
<comment type="pathway">
    <text evidence="1">Amino-acid degradation; L-tryptophan degradation via kynurenine pathway; L-kynurenine from L-tryptophan: step 1/2.</text>
</comment>
<dbReference type="InterPro" id="IPR004981">
    <property type="entry name" value="Trp_2_3_dOase"/>
</dbReference>
<dbReference type="EC" id="1.13.11.11" evidence="1"/>
<comment type="caution">
    <text evidence="2">The sequence shown here is derived from an EMBL/GenBank/DDBJ whole genome shotgun (WGS) entry which is preliminary data.</text>
</comment>
<organism evidence="2 3">
    <name type="scientific">Flavipsychrobacter stenotrophus</name>
    <dbReference type="NCBI Taxonomy" id="2077091"/>
    <lineage>
        <taxon>Bacteria</taxon>
        <taxon>Pseudomonadati</taxon>
        <taxon>Bacteroidota</taxon>
        <taxon>Chitinophagia</taxon>
        <taxon>Chitinophagales</taxon>
        <taxon>Chitinophagaceae</taxon>
        <taxon>Flavipsychrobacter</taxon>
    </lineage>
</organism>
<dbReference type="GO" id="GO:0004833">
    <property type="term" value="F:L-tryptophan 2,3-dioxygenase activity"/>
    <property type="evidence" value="ECO:0007669"/>
    <property type="project" value="UniProtKB-UniRule"/>
</dbReference>
<dbReference type="Proteomes" id="UP000239872">
    <property type="component" value="Unassembled WGS sequence"/>
</dbReference>
<feature type="binding site" description="axial binding residue" evidence="1">
    <location>
        <position position="277"/>
    </location>
    <ligand>
        <name>heme</name>
        <dbReference type="ChEBI" id="CHEBI:30413"/>
    </ligand>
    <ligandPart>
        <name>Fe</name>
        <dbReference type="ChEBI" id="CHEBI:18248"/>
    </ligandPart>
</feature>
<keyword evidence="1" id="KW-0408">Iron</keyword>
<comment type="similarity">
    <text evidence="1">Belongs to the tryptophan 2,3-dioxygenase family.</text>
</comment>
<feature type="binding site" evidence="1">
    <location>
        <begin position="39"/>
        <end position="43"/>
    </location>
    <ligand>
        <name>substrate</name>
    </ligand>
</feature>
<dbReference type="OrthoDB" id="9776847at2"/>
<dbReference type="Gene3D" id="1.20.58.480">
    <property type="match status" value="1"/>
</dbReference>
<dbReference type="Pfam" id="PF03301">
    <property type="entry name" value="Trp_dioxygenase"/>
    <property type="match status" value="1"/>
</dbReference>
<keyword evidence="1" id="KW-0560">Oxidoreductase</keyword>
<keyword evidence="1" id="KW-0349">Heme</keyword>
<dbReference type="GO" id="GO:0020037">
    <property type="term" value="F:heme binding"/>
    <property type="evidence" value="ECO:0007669"/>
    <property type="project" value="UniProtKB-UniRule"/>
</dbReference>
<reference evidence="2 3" key="1">
    <citation type="submission" date="2018-01" db="EMBL/GenBank/DDBJ databases">
        <title>A novel member of the phylum Bacteroidetes isolated from glacier ice.</title>
        <authorList>
            <person name="Liu Q."/>
            <person name="Xin Y.-H."/>
        </authorList>
    </citation>
    <scope>NUCLEOTIDE SEQUENCE [LARGE SCALE GENOMIC DNA]</scope>
    <source>
        <strain evidence="2 3">RB1R16</strain>
    </source>
</reference>
<gene>
    <name evidence="1" type="primary">kynA</name>
    <name evidence="2" type="ORF">CJD36_003195</name>
</gene>